<keyword evidence="1" id="KW-0732">Signal</keyword>
<dbReference type="RefSeq" id="WP_223468875.1">
    <property type="nucleotide sequence ID" value="NZ_JAFBIL020000005.1"/>
</dbReference>
<dbReference type="GO" id="GO:0016787">
    <property type="term" value="F:hydrolase activity"/>
    <property type="evidence" value="ECO:0007669"/>
    <property type="project" value="UniProtKB-KW"/>
</dbReference>
<evidence type="ECO:0000256" key="1">
    <source>
        <dbReference type="SAM" id="SignalP"/>
    </source>
</evidence>
<protein>
    <submittedName>
        <fullName evidence="3">Alpha/beta hydrolase</fullName>
    </submittedName>
</protein>
<name>A0ABS7SR23_9BURK</name>
<dbReference type="PANTHER" id="PTHR43265">
    <property type="entry name" value="ESTERASE ESTD"/>
    <property type="match status" value="1"/>
</dbReference>
<evidence type="ECO:0000313" key="4">
    <source>
        <dbReference type="Proteomes" id="UP000809349"/>
    </source>
</evidence>
<gene>
    <name evidence="3" type="ORF">I4X03_014095</name>
</gene>
<organism evidence="3 4">
    <name type="scientific">Massilia soli</name>
    <dbReference type="NCBI Taxonomy" id="2792854"/>
    <lineage>
        <taxon>Bacteria</taxon>
        <taxon>Pseudomonadati</taxon>
        <taxon>Pseudomonadota</taxon>
        <taxon>Betaproteobacteria</taxon>
        <taxon>Burkholderiales</taxon>
        <taxon>Oxalobacteraceae</taxon>
        <taxon>Telluria group</taxon>
        <taxon>Massilia</taxon>
    </lineage>
</organism>
<keyword evidence="3" id="KW-0378">Hydrolase</keyword>
<sequence>MHIRLLLVALAVASTVQAAPPAASAKPGQFSGNTIKRHLFSVDQFAGIQAEFDKRKLRVADAPRVPASGLPMRMTATGGSGIATPLLIEHANGRFHVYAERRRPQHPAAPLPYVSQDVVFDTGNPEVAPVGTLSYPSSAGPFPGVVLVAGSGPHDRDGGMSLHKTMAVLADHLTRQGFAVLRYDKRGVGLTGGNLHPGSTTDDYADDALAAVRFLQIQPQVRSAQIGIVGHSEGAIIASMVAAQAPAEVRFIVMLGGTGLPGAEVQTRQDAAARRADGMPEALVLLNQSQERDLLDIAASDRNRTDALSAMRAATLALPAATKAELGIAPDGLPDEAFEGLLTPWHRRFLALDPRVYLNRVTCPVLALGGEKDMQVTPADNLNEIERALKRAAPLATVRQLAGLNHNFQTARTGHPGEYGLIEETIAPSALATISTWMTNVTGNGKR</sequence>
<dbReference type="InterPro" id="IPR053145">
    <property type="entry name" value="AB_hydrolase_Est10"/>
</dbReference>
<reference evidence="3 4" key="2">
    <citation type="submission" date="2021-08" db="EMBL/GenBank/DDBJ databases">
        <title>Massilia sp. R798.</title>
        <authorList>
            <person name="Baek J.H."/>
            <person name="Jung H.S."/>
            <person name="Kim K.R."/>
            <person name="Jeon C.O."/>
        </authorList>
    </citation>
    <scope>NUCLEOTIDE SEQUENCE [LARGE SCALE GENOMIC DNA]</scope>
    <source>
        <strain evidence="3 4">R798</strain>
    </source>
</reference>
<proteinExistence type="predicted"/>
<accession>A0ABS7SR23</accession>
<feature type="chain" id="PRO_5045171574" evidence="1">
    <location>
        <begin position="19"/>
        <end position="447"/>
    </location>
</feature>
<dbReference type="Proteomes" id="UP000809349">
    <property type="component" value="Unassembled WGS sequence"/>
</dbReference>
<evidence type="ECO:0000259" key="2">
    <source>
        <dbReference type="Pfam" id="PF12146"/>
    </source>
</evidence>
<dbReference type="Pfam" id="PF12146">
    <property type="entry name" value="Hydrolase_4"/>
    <property type="match status" value="1"/>
</dbReference>
<dbReference type="InterPro" id="IPR029058">
    <property type="entry name" value="AB_hydrolase_fold"/>
</dbReference>
<dbReference type="Gene3D" id="3.40.50.1820">
    <property type="entry name" value="alpha/beta hydrolase"/>
    <property type="match status" value="1"/>
</dbReference>
<dbReference type="PANTHER" id="PTHR43265:SF1">
    <property type="entry name" value="ESTERASE ESTD"/>
    <property type="match status" value="1"/>
</dbReference>
<keyword evidence="4" id="KW-1185">Reference proteome</keyword>
<evidence type="ECO:0000313" key="3">
    <source>
        <dbReference type="EMBL" id="MBZ2208393.1"/>
    </source>
</evidence>
<feature type="signal peptide" evidence="1">
    <location>
        <begin position="1"/>
        <end position="18"/>
    </location>
</feature>
<dbReference type="EMBL" id="JAFBIL020000005">
    <property type="protein sequence ID" value="MBZ2208393.1"/>
    <property type="molecule type" value="Genomic_DNA"/>
</dbReference>
<reference evidence="3 4" key="1">
    <citation type="submission" date="2021-01" db="EMBL/GenBank/DDBJ databases">
        <authorList>
            <person name="Ruan W."/>
            <person name="Khan S.A."/>
            <person name="Jeon C.O."/>
        </authorList>
    </citation>
    <scope>NUCLEOTIDE SEQUENCE [LARGE SCALE GENOMIC DNA]</scope>
    <source>
        <strain evidence="3 4">R798</strain>
    </source>
</reference>
<dbReference type="InterPro" id="IPR022742">
    <property type="entry name" value="Hydrolase_4"/>
</dbReference>
<feature type="domain" description="Serine aminopeptidase S33" evidence="2">
    <location>
        <begin position="165"/>
        <end position="265"/>
    </location>
</feature>
<comment type="caution">
    <text evidence="3">The sequence shown here is derived from an EMBL/GenBank/DDBJ whole genome shotgun (WGS) entry which is preliminary data.</text>
</comment>
<dbReference type="SUPFAM" id="SSF53474">
    <property type="entry name" value="alpha/beta-Hydrolases"/>
    <property type="match status" value="1"/>
</dbReference>